<keyword evidence="8" id="KW-1185">Reference proteome</keyword>
<comment type="subunit">
    <text evidence="2">Monomer.</text>
</comment>
<dbReference type="Gene3D" id="1.10.150.20">
    <property type="entry name" value="5' to 3' exonuclease, C-terminal subdomain"/>
    <property type="match status" value="1"/>
</dbReference>
<dbReference type="KEGG" id="sphc:CVN68_08075"/>
<dbReference type="Gene3D" id="3.30.70.270">
    <property type="match status" value="1"/>
</dbReference>
<dbReference type="InterPro" id="IPR043502">
    <property type="entry name" value="DNA/RNA_pol_sf"/>
</dbReference>
<evidence type="ECO:0000313" key="7">
    <source>
        <dbReference type="EMBL" id="ATY31932.1"/>
    </source>
</evidence>
<dbReference type="InterPro" id="IPR036775">
    <property type="entry name" value="DNA_pol_Y-fam_lit_finger_sf"/>
</dbReference>
<dbReference type="GO" id="GO:0006281">
    <property type="term" value="P:DNA repair"/>
    <property type="evidence" value="ECO:0007669"/>
    <property type="project" value="InterPro"/>
</dbReference>
<accession>A0A2K8MDF9</accession>
<evidence type="ECO:0000313" key="8">
    <source>
        <dbReference type="Proteomes" id="UP000229081"/>
    </source>
</evidence>
<dbReference type="GO" id="GO:0009432">
    <property type="term" value="P:SOS response"/>
    <property type="evidence" value="ECO:0007669"/>
    <property type="project" value="TreeGrafter"/>
</dbReference>
<dbReference type="Gene3D" id="3.40.1170.60">
    <property type="match status" value="1"/>
</dbReference>
<protein>
    <recommendedName>
        <fullName evidence="3">DNA-directed DNA polymerase</fullName>
        <ecNumber evidence="3">2.7.7.7</ecNumber>
    </recommendedName>
</protein>
<dbReference type="InterPro" id="IPR050116">
    <property type="entry name" value="DNA_polymerase-Y"/>
</dbReference>
<dbReference type="SUPFAM" id="SSF100879">
    <property type="entry name" value="Lesion bypass DNA polymerase (Y-family), little finger domain"/>
    <property type="match status" value="1"/>
</dbReference>
<dbReference type="Pfam" id="PF11799">
    <property type="entry name" value="IMS_C"/>
    <property type="match status" value="1"/>
</dbReference>
<dbReference type="PANTHER" id="PTHR11076:SF33">
    <property type="entry name" value="DNA POLYMERASE KAPPA"/>
    <property type="match status" value="1"/>
</dbReference>
<dbReference type="EC" id="2.7.7.7" evidence="3"/>
<dbReference type="GO" id="GO:0003887">
    <property type="term" value="F:DNA-directed DNA polymerase activity"/>
    <property type="evidence" value="ECO:0007669"/>
    <property type="project" value="UniProtKB-KW"/>
</dbReference>
<organism evidence="7 8">
    <name type="scientific">Sphingomonas psychrotolerans</name>
    <dbReference type="NCBI Taxonomy" id="1327635"/>
    <lineage>
        <taxon>Bacteria</taxon>
        <taxon>Pseudomonadati</taxon>
        <taxon>Pseudomonadota</taxon>
        <taxon>Alphaproteobacteria</taxon>
        <taxon>Sphingomonadales</taxon>
        <taxon>Sphingomonadaceae</taxon>
        <taxon>Sphingomonas</taxon>
    </lineage>
</organism>
<dbReference type="InterPro" id="IPR017961">
    <property type="entry name" value="DNA_pol_Y-fam_little_finger"/>
</dbReference>
<dbReference type="OrthoDB" id="9808813at2"/>
<evidence type="ECO:0000259" key="6">
    <source>
        <dbReference type="PROSITE" id="PS50173"/>
    </source>
</evidence>
<dbReference type="PANTHER" id="PTHR11076">
    <property type="entry name" value="DNA REPAIR POLYMERASE UMUC / TRANSFERASE FAMILY MEMBER"/>
    <property type="match status" value="1"/>
</dbReference>
<feature type="domain" description="UmuC" evidence="6">
    <location>
        <begin position="59"/>
        <end position="242"/>
    </location>
</feature>
<name>A0A2K8MDF9_9SPHN</name>
<dbReference type="InterPro" id="IPR001126">
    <property type="entry name" value="UmuC"/>
</dbReference>
<sequence>MFCYCSFVIRLPPRSSAGAASGAKICPAPGAFVQDPRREGAIAPAPSNILAFPPRPLRWLFLDLNSYFASVEQQLDPALRGRPVIVAPVDADTTVAIAASVEAKSYGISTGTPVWEAKRKCRDLLIAPARHEKYVEFHEAIVAEIWKHIPVTHVCSIDEVACRLLDNENSPEAAVALAKRIKAGVRANVGECLTSSVGIAPNRLLAKLASDLQKPDGLIIFTADQLPHGLYDLKLREIAGIGAKMERRLAQDGILDIRQLCERRPRDAGTAWGGTNGDRLWYLLHGVELPEKPTQSRTIGHSHVLSPGKRGLEPTRLTARRLALKAASRLRRKGYRSRLLVLHGKFEDDKSNWRAACRLPNTQDSFVILSALDALFPRLAEAGRQRAGGFRLRMVGVTLCEIETVEGEQGSLFAALDPDDPLARETRTLSLSRAMDRINEKFGRHAVSVGPLNGGRIDAVGTKIAFGRIPDLDEFHE</sequence>
<dbReference type="CDD" id="cd00424">
    <property type="entry name" value="PolY"/>
    <property type="match status" value="1"/>
</dbReference>
<comment type="function">
    <text evidence="4">Poorly processive, error-prone DNA polymerase involved in untargeted mutagenesis. Copies undamaged DNA at stalled replication forks, which arise in vivo from mismatched or misaligned primer ends. These misaligned primers can be extended by PolIV. Exhibits no 3'-5' exonuclease (proofreading) activity. May be involved in translesional synthesis, in conjunction with the beta clamp from PolIII.</text>
</comment>
<comment type="similarity">
    <text evidence="1">Belongs to the DNA polymerase type-Y family.</text>
</comment>
<dbReference type="GO" id="GO:0042276">
    <property type="term" value="P:error-prone translesion synthesis"/>
    <property type="evidence" value="ECO:0007669"/>
    <property type="project" value="TreeGrafter"/>
</dbReference>
<comment type="catalytic activity">
    <reaction evidence="5">
        <text>DNA(n) + a 2'-deoxyribonucleoside 5'-triphosphate = DNA(n+1) + diphosphate</text>
        <dbReference type="Rhea" id="RHEA:22508"/>
        <dbReference type="Rhea" id="RHEA-COMP:17339"/>
        <dbReference type="Rhea" id="RHEA-COMP:17340"/>
        <dbReference type="ChEBI" id="CHEBI:33019"/>
        <dbReference type="ChEBI" id="CHEBI:61560"/>
        <dbReference type="ChEBI" id="CHEBI:173112"/>
        <dbReference type="EC" id="2.7.7.7"/>
    </reaction>
</comment>
<dbReference type="GO" id="GO:0005829">
    <property type="term" value="C:cytosol"/>
    <property type="evidence" value="ECO:0007669"/>
    <property type="project" value="TreeGrafter"/>
</dbReference>
<gene>
    <name evidence="7" type="ORF">CVN68_08075</name>
</gene>
<dbReference type="InterPro" id="IPR043128">
    <property type="entry name" value="Rev_trsase/Diguanyl_cyclase"/>
</dbReference>
<dbReference type="Pfam" id="PF00817">
    <property type="entry name" value="IMS"/>
    <property type="match status" value="1"/>
</dbReference>
<dbReference type="Proteomes" id="UP000229081">
    <property type="component" value="Chromosome"/>
</dbReference>
<evidence type="ECO:0000256" key="4">
    <source>
        <dbReference type="ARBA" id="ARBA00025589"/>
    </source>
</evidence>
<dbReference type="EMBL" id="CP024923">
    <property type="protein sequence ID" value="ATY31932.1"/>
    <property type="molecule type" value="Genomic_DNA"/>
</dbReference>
<dbReference type="PROSITE" id="PS50173">
    <property type="entry name" value="UMUC"/>
    <property type="match status" value="1"/>
</dbReference>
<dbReference type="SUPFAM" id="SSF56672">
    <property type="entry name" value="DNA/RNA polymerases"/>
    <property type="match status" value="1"/>
</dbReference>
<evidence type="ECO:0000256" key="5">
    <source>
        <dbReference type="ARBA" id="ARBA00049244"/>
    </source>
</evidence>
<evidence type="ECO:0000256" key="1">
    <source>
        <dbReference type="ARBA" id="ARBA00010945"/>
    </source>
</evidence>
<dbReference type="GO" id="GO:0003684">
    <property type="term" value="F:damaged DNA binding"/>
    <property type="evidence" value="ECO:0007669"/>
    <property type="project" value="InterPro"/>
</dbReference>
<evidence type="ECO:0000256" key="2">
    <source>
        <dbReference type="ARBA" id="ARBA00011245"/>
    </source>
</evidence>
<reference evidence="7 8" key="1">
    <citation type="submission" date="2017-11" db="EMBL/GenBank/DDBJ databases">
        <title>Complete genome sequence of Sphingomonas sp. Strain Cra20, a psychrotolerant potential plant growth promoting rhizobacteria.</title>
        <authorList>
            <person name="Luo Y."/>
        </authorList>
    </citation>
    <scope>NUCLEOTIDE SEQUENCE [LARGE SCALE GENOMIC DNA]</scope>
    <source>
        <strain evidence="7 8">Cra20</strain>
    </source>
</reference>
<evidence type="ECO:0000256" key="3">
    <source>
        <dbReference type="ARBA" id="ARBA00012417"/>
    </source>
</evidence>
<dbReference type="AlphaFoldDB" id="A0A2K8MDF9"/>
<proteinExistence type="inferred from homology"/>